<feature type="domain" description="Heparinase II/III-like C-terminal" evidence="5">
    <location>
        <begin position="379"/>
        <end position="476"/>
    </location>
</feature>
<protein>
    <submittedName>
        <fullName evidence="6">Heparinase II/III-family protein</fullName>
    </submittedName>
</protein>
<keyword evidence="4" id="KW-0456">Lyase</keyword>
<name>A0A9D1PVD8_9SPIO</name>
<evidence type="ECO:0000256" key="1">
    <source>
        <dbReference type="ARBA" id="ARBA00004418"/>
    </source>
</evidence>
<comment type="caution">
    <text evidence="6">The sequence shown here is derived from an EMBL/GenBank/DDBJ whole genome shotgun (WGS) entry which is preliminary data.</text>
</comment>
<sequence>MHLVKNALKGCNVTPASFSDFSSSNRALYDEVDEKTRRAYIKNADSMLKKGYSEISLPLFREFFATGDRKHHETLYFFKRRKLSVLTCAEALENEGRFIPEIENGIYSLLSEPSWVIPAHNSYIRDTPQLPTPDISRPVLDLFACESGEILALVKEVLGTKIDPILKKDIEFELMRRVIRPYLEDHFWWMGGCGKLNNWSVWCTQNVLVAAISLPLSEKELSLVIKKAVRTMDLWLDEYKKDGCCDEGASYYHAAGLALFGCLYLLDRVANGAMTPVFENEKIRNIASYIEKVFVQDDIYLNFADCSPKAGRLSAREFLFAEKCGNEEMMAHARKDYIKETYKGEEDNNYNLFYMLLALSSDKKIRTYKGESKKRKALSFTDFPSVGLTIYREKDITLAVKSGSNDDSHNHNDVGSITLYKGKKPLLIDIGVETYTKKTFSPERYTLFPMRSIYHNTVNFPPVEQKAGKEFRVTERKVSQSSISFHLEKAYGDERIESYVRSVFFNRKDGSIKVKDETSSSLSPCLSIITQEEPEISENRISFPSFEINFTGAEKIEKEIIEISDQRLMKMWKSPIYRCLVPFVKDLEWKITYREQGEKSEN</sequence>
<evidence type="ECO:0000313" key="7">
    <source>
        <dbReference type="Proteomes" id="UP000823936"/>
    </source>
</evidence>
<keyword evidence="3" id="KW-0574">Periplasm</keyword>
<dbReference type="AlphaFoldDB" id="A0A9D1PVD8"/>
<dbReference type="SUPFAM" id="SSF48230">
    <property type="entry name" value="Chondroitin AC/alginate lyase"/>
    <property type="match status" value="1"/>
</dbReference>
<proteinExistence type="predicted"/>
<dbReference type="Proteomes" id="UP000823936">
    <property type="component" value="Unassembled WGS sequence"/>
</dbReference>
<dbReference type="PANTHER" id="PTHR39210:SF1">
    <property type="entry name" value="HEPARIN-SULFATE LYASE"/>
    <property type="match status" value="1"/>
</dbReference>
<organism evidence="6 7">
    <name type="scientific">Candidatus Ornithospirochaeta avicola</name>
    <dbReference type="NCBI Taxonomy" id="2840896"/>
    <lineage>
        <taxon>Bacteria</taxon>
        <taxon>Pseudomonadati</taxon>
        <taxon>Spirochaetota</taxon>
        <taxon>Spirochaetia</taxon>
        <taxon>Spirochaetales</taxon>
        <taxon>Spirochaetaceae</taxon>
        <taxon>Spirochaetaceae incertae sedis</taxon>
        <taxon>Candidatus Ornithospirochaeta</taxon>
    </lineage>
</organism>
<keyword evidence="2" id="KW-0732">Signal</keyword>
<accession>A0A9D1PVD8</accession>
<dbReference type="GO" id="GO:0042597">
    <property type="term" value="C:periplasmic space"/>
    <property type="evidence" value="ECO:0007669"/>
    <property type="project" value="UniProtKB-SubCell"/>
</dbReference>
<dbReference type="InterPro" id="IPR012480">
    <property type="entry name" value="Hepar_II_III_C"/>
</dbReference>
<dbReference type="PANTHER" id="PTHR39210">
    <property type="entry name" value="HEPARIN-SULFATE LYASE"/>
    <property type="match status" value="1"/>
</dbReference>
<dbReference type="GO" id="GO:0016829">
    <property type="term" value="F:lyase activity"/>
    <property type="evidence" value="ECO:0007669"/>
    <property type="project" value="UniProtKB-KW"/>
</dbReference>
<dbReference type="EMBL" id="DXHU01000022">
    <property type="protein sequence ID" value="HIV99277.1"/>
    <property type="molecule type" value="Genomic_DNA"/>
</dbReference>
<evidence type="ECO:0000256" key="3">
    <source>
        <dbReference type="ARBA" id="ARBA00022764"/>
    </source>
</evidence>
<evidence type="ECO:0000313" key="6">
    <source>
        <dbReference type="EMBL" id="HIV99277.1"/>
    </source>
</evidence>
<gene>
    <name evidence="6" type="ORF">IAB12_05840</name>
</gene>
<evidence type="ECO:0000259" key="5">
    <source>
        <dbReference type="Pfam" id="PF07940"/>
    </source>
</evidence>
<dbReference type="InterPro" id="IPR008929">
    <property type="entry name" value="Chondroitin_lyas"/>
</dbReference>
<evidence type="ECO:0000256" key="2">
    <source>
        <dbReference type="ARBA" id="ARBA00022729"/>
    </source>
</evidence>
<dbReference type="Pfam" id="PF07940">
    <property type="entry name" value="Hepar_II_III_C"/>
    <property type="match status" value="1"/>
</dbReference>
<reference evidence="6" key="2">
    <citation type="submission" date="2021-04" db="EMBL/GenBank/DDBJ databases">
        <authorList>
            <person name="Gilroy R."/>
        </authorList>
    </citation>
    <scope>NUCLEOTIDE SEQUENCE</scope>
    <source>
        <strain evidence="6">Gambia11-129</strain>
    </source>
</reference>
<comment type="subcellular location">
    <subcellularLocation>
        <location evidence="1">Periplasm</location>
    </subcellularLocation>
</comment>
<dbReference type="Gene3D" id="2.70.98.70">
    <property type="match status" value="1"/>
</dbReference>
<dbReference type="Gene3D" id="1.50.10.100">
    <property type="entry name" value="Chondroitin AC/alginate lyase"/>
    <property type="match status" value="1"/>
</dbReference>
<reference evidence="6" key="1">
    <citation type="journal article" date="2021" name="PeerJ">
        <title>Extensive microbial diversity within the chicken gut microbiome revealed by metagenomics and culture.</title>
        <authorList>
            <person name="Gilroy R."/>
            <person name="Ravi A."/>
            <person name="Getino M."/>
            <person name="Pursley I."/>
            <person name="Horton D.L."/>
            <person name="Alikhan N.F."/>
            <person name="Baker D."/>
            <person name="Gharbi K."/>
            <person name="Hall N."/>
            <person name="Watson M."/>
            <person name="Adriaenssens E.M."/>
            <person name="Foster-Nyarko E."/>
            <person name="Jarju S."/>
            <person name="Secka A."/>
            <person name="Antonio M."/>
            <person name="Oren A."/>
            <person name="Chaudhuri R.R."/>
            <person name="La Ragione R."/>
            <person name="Hildebrand F."/>
            <person name="Pallen M.J."/>
        </authorList>
    </citation>
    <scope>NUCLEOTIDE SEQUENCE</scope>
    <source>
        <strain evidence="6">Gambia11-129</strain>
    </source>
</reference>
<evidence type="ECO:0000256" key="4">
    <source>
        <dbReference type="ARBA" id="ARBA00023239"/>
    </source>
</evidence>